<dbReference type="SUPFAM" id="SSF46689">
    <property type="entry name" value="Homeodomain-like"/>
    <property type="match status" value="1"/>
</dbReference>
<keyword evidence="1" id="KW-0805">Transcription regulation</keyword>
<dbReference type="Pfam" id="PF12833">
    <property type="entry name" value="HTH_18"/>
    <property type="match status" value="1"/>
</dbReference>
<dbReference type="PANTHER" id="PTHR43280:SF28">
    <property type="entry name" value="HTH-TYPE TRANSCRIPTIONAL ACTIVATOR RHAS"/>
    <property type="match status" value="1"/>
</dbReference>
<keyword evidence="3" id="KW-0804">Transcription</keyword>
<evidence type="ECO:0000259" key="4">
    <source>
        <dbReference type="PROSITE" id="PS01124"/>
    </source>
</evidence>
<name>A0A2P8HK12_CHINA</name>
<evidence type="ECO:0000256" key="3">
    <source>
        <dbReference type="ARBA" id="ARBA00023163"/>
    </source>
</evidence>
<dbReference type="SUPFAM" id="SSF51215">
    <property type="entry name" value="Regulatory protein AraC"/>
    <property type="match status" value="1"/>
</dbReference>
<evidence type="ECO:0000256" key="1">
    <source>
        <dbReference type="ARBA" id="ARBA00023015"/>
    </source>
</evidence>
<dbReference type="Proteomes" id="UP000240971">
    <property type="component" value="Unassembled WGS sequence"/>
</dbReference>
<evidence type="ECO:0000256" key="2">
    <source>
        <dbReference type="ARBA" id="ARBA00023125"/>
    </source>
</evidence>
<dbReference type="InterPro" id="IPR009057">
    <property type="entry name" value="Homeodomain-like_sf"/>
</dbReference>
<keyword evidence="6" id="KW-1185">Reference proteome</keyword>
<dbReference type="PANTHER" id="PTHR43280">
    <property type="entry name" value="ARAC-FAMILY TRANSCRIPTIONAL REGULATOR"/>
    <property type="match status" value="1"/>
</dbReference>
<dbReference type="PROSITE" id="PS01124">
    <property type="entry name" value="HTH_ARAC_FAMILY_2"/>
    <property type="match status" value="1"/>
</dbReference>
<dbReference type="EMBL" id="PYAW01000003">
    <property type="protein sequence ID" value="PSL46556.1"/>
    <property type="molecule type" value="Genomic_DNA"/>
</dbReference>
<sequence length="302" mass="35101">MHAGPCMNQGSFCTIMGIEVINLFQPFDMFQCEVDECPMGNHKNTFFELMYIRKGTGTLFSNQHAFEYQAENLFLLMPQEAHYTIVKNTTNFLFIRFNGIYLEAQRTNNAHSNLGDWAKRLEYIYHNNNHFPGCILRNEEDKPIVKALINALTLEYPRQQSLRNEVVQQLVNTLITIVARNVSLAFPEKNTAGSDASGDIINYIHQNIYYPEKLRAEKLASQFNISLNYISEYVKKITGESIQRYVTNYKLKLVETRLQYSDMRMSEIVDELGFTDESHLNRTFKKYTGINPTEFRKLHKAS</sequence>
<dbReference type="GO" id="GO:0003700">
    <property type="term" value="F:DNA-binding transcription factor activity"/>
    <property type="evidence" value="ECO:0007669"/>
    <property type="project" value="InterPro"/>
</dbReference>
<dbReference type="InterPro" id="IPR003313">
    <property type="entry name" value="AraC-bd"/>
</dbReference>
<dbReference type="InterPro" id="IPR018060">
    <property type="entry name" value="HTH_AraC"/>
</dbReference>
<proteinExistence type="predicted"/>
<evidence type="ECO:0000313" key="6">
    <source>
        <dbReference type="Proteomes" id="UP000240971"/>
    </source>
</evidence>
<dbReference type="Gene3D" id="1.10.10.60">
    <property type="entry name" value="Homeodomain-like"/>
    <property type="match status" value="2"/>
</dbReference>
<dbReference type="AlphaFoldDB" id="A0A2P8HK12"/>
<reference evidence="5 6" key="1">
    <citation type="submission" date="2018-03" db="EMBL/GenBank/DDBJ databases">
        <title>Genomic Encyclopedia of Archaeal and Bacterial Type Strains, Phase II (KMG-II): from individual species to whole genera.</title>
        <authorList>
            <person name="Goeker M."/>
        </authorList>
    </citation>
    <scope>NUCLEOTIDE SEQUENCE [LARGE SCALE GENOMIC DNA]</scope>
    <source>
        <strain evidence="5 6">DSM 24859</strain>
    </source>
</reference>
<dbReference type="Pfam" id="PF02311">
    <property type="entry name" value="AraC_binding"/>
    <property type="match status" value="1"/>
</dbReference>
<feature type="domain" description="HTH araC/xylS-type" evidence="4">
    <location>
        <begin position="198"/>
        <end position="298"/>
    </location>
</feature>
<dbReference type="GO" id="GO:0043565">
    <property type="term" value="F:sequence-specific DNA binding"/>
    <property type="evidence" value="ECO:0007669"/>
    <property type="project" value="InterPro"/>
</dbReference>
<evidence type="ECO:0000313" key="5">
    <source>
        <dbReference type="EMBL" id="PSL46556.1"/>
    </source>
</evidence>
<protein>
    <submittedName>
        <fullName evidence="5">AraC-like DNA-binding protein</fullName>
    </submittedName>
</protein>
<accession>A0A2P8HK12</accession>
<comment type="caution">
    <text evidence="5">The sequence shown here is derived from an EMBL/GenBank/DDBJ whole genome shotgun (WGS) entry which is preliminary data.</text>
</comment>
<dbReference type="InterPro" id="IPR037923">
    <property type="entry name" value="HTH-like"/>
</dbReference>
<organism evidence="5 6">
    <name type="scientific">Chitinophaga niastensis</name>
    <dbReference type="NCBI Taxonomy" id="536980"/>
    <lineage>
        <taxon>Bacteria</taxon>
        <taxon>Pseudomonadati</taxon>
        <taxon>Bacteroidota</taxon>
        <taxon>Chitinophagia</taxon>
        <taxon>Chitinophagales</taxon>
        <taxon>Chitinophagaceae</taxon>
        <taxon>Chitinophaga</taxon>
    </lineage>
</organism>
<keyword evidence="2 5" id="KW-0238">DNA-binding</keyword>
<gene>
    <name evidence="5" type="ORF">CLV51_103537</name>
</gene>
<dbReference type="SMART" id="SM00342">
    <property type="entry name" value="HTH_ARAC"/>
    <property type="match status" value="1"/>
</dbReference>